<keyword evidence="5" id="KW-1185">Reference proteome</keyword>
<evidence type="ECO:0000256" key="3">
    <source>
        <dbReference type="SAM" id="MobiDB-lite"/>
    </source>
</evidence>
<dbReference type="PANTHER" id="PTHR33542">
    <property type="entry name" value="SIROHYDROCHLORIN FERROCHELATASE, CHLOROPLASTIC"/>
    <property type="match status" value="1"/>
</dbReference>
<dbReference type="OrthoDB" id="9797895at2"/>
<keyword evidence="1" id="KW-0479">Metal-binding</keyword>
<protein>
    <submittedName>
        <fullName evidence="4">Sirohydrochlorin cobaltochelatase</fullName>
    </submittedName>
</protein>
<gene>
    <name evidence="4" type="ORF">SAMN05444972_103230</name>
</gene>
<evidence type="ECO:0000313" key="5">
    <source>
        <dbReference type="Proteomes" id="UP000198660"/>
    </source>
</evidence>
<dbReference type="AlphaFoldDB" id="A0A1I6QLH8"/>
<dbReference type="Pfam" id="PF01903">
    <property type="entry name" value="CbiX"/>
    <property type="match status" value="2"/>
</dbReference>
<reference evidence="5" key="1">
    <citation type="submission" date="2016-10" db="EMBL/GenBank/DDBJ databases">
        <authorList>
            <person name="Varghese N."/>
            <person name="Submissions S."/>
        </authorList>
    </citation>
    <scope>NUCLEOTIDE SEQUENCE [LARGE SCALE GENOMIC DNA]</scope>
    <source>
        <strain evidence="5">DSM 45789</strain>
    </source>
</reference>
<name>A0A1I6QLH8_9BACL</name>
<keyword evidence="2" id="KW-0456">Lyase</keyword>
<dbReference type="RefSeq" id="WP_091835075.1">
    <property type="nucleotide sequence ID" value="NZ_FPAA01000003.1"/>
</dbReference>
<dbReference type="GO" id="GO:0046872">
    <property type="term" value="F:metal ion binding"/>
    <property type="evidence" value="ECO:0007669"/>
    <property type="project" value="UniProtKB-KW"/>
</dbReference>
<sequence length="314" mass="35109">MEAILFVGHGSRDEEGNQELLAFTEKVAQYLQEPIIETCFLELTQPDIPHGVARCVEQGATHIRVIPIMLFAAGHSKVHIPFAIHEAKEKVPNVEFSYGRPFGVEKEILPILKRRIHEHAMLADKTLDNREDLAILLVGRGSSDGDANSDLYKIARLLWEKMPVKWVESAFIGVTHPRFEEGLKRCEQMGASRCIVVPYFLFTGVLIKRMDDLLRKFSATGGGLPVKMSTYLGLDEDLVHVLLDRVQEVAQGGGEDWEALVAKAQADGHHPHHHHDHDHTHDHRDHGHSHPSIDFSGSDSPQVITSSVRHQGGK</sequence>
<dbReference type="CDD" id="cd03416">
    <property type="entry name" value="CbiX_SirB_N"/>
    <property type="match status" value="1"/>
</dbReference>
<dbReference type="InterPro" id="IPR002762">
    <property type="entry name" value="CbiX-like"/>
</dbReference>
<evidence type="ECO:0000256" key="1">
    <source>
        <dbReference type="ARBA" id="ARBA00022723"/>
    </source>
</evidence>
<dbReference type="InterPro" id="IPR050963">
    <property type="entry name" value="Sirohydro_Cobaltochel/CbiX"/>
</dbReference>
<evidence type="ECO:0000313" key="4">
    <source>
        <dbReference type="EMBL" id="SFS53314.1"/>
    </source>
</evidence>
<feature type="compositionally biased region" description="Polar residues" evidence="3">
    <location>
        <begin position="295"/>
        <end position="314"/>
    </location>
</feature>
<dbReference type="PANTHER" id="PTHR33542:SF3">
    <property type="entry name" value="SIROHYDROCHLORIN FERROCHELATASE, CHLOROPLASTIC"/>
    <property type="match status" value="1"/>
</dbReference>
<accession>A0A1I6QLH8</accession>
<organism evidence="4 5">
    <name type="scientific">Marininema halotolerans</name>
    <dbReference type="NCBI Taxonomy" id="1155944"/>
    <lineage>
        <taxon>Bacteria</taxon>
        <taxon>Bacillati</taxon>
        <taxon>Bacillota</taxon>
        <taxon>Bacilli</taxon>
        <taxon>Bacillales</taxon>
        <taxon>Thermoactinomycetaceae</taxon>
        <taxon>Marininema</taxon>
    </lineage>
</organism>
<dbReference type="CDD" id="cd03414">
    <property type="entry name" value="CbiX_SirB_C"/>
    <property type="match status" value="1"/>
</dbReference>
<dbReference type="Proteomes" id="UP000198660">
    <property type="component" value="Unassembled WGS sequence"/>
</dbReference>
<dbReference type="Gene3D" id="3.40.50.1400">
    <property type="match status" value="2"/>
</dbReference>
<dbReference type="EMBL" id="FPAA01000003">
    <property type="protein sequence ID" value="SFS53314.1"/>
    <property type="molecule type" value="Genomic_DNA"/>
</dbReference>
<dbReference type="SUPFAM" id="SSF53800">
    <property type="entry name" value="Chelatase"/>
    <property type="match status" value="1"/>
</dbReference>
<evidence type="ECO:0000256" key="2">
    <source>
        <dbReference type="ARBA" id="ARBA00023239"/>
    </source>
</evidence>
<dbReference type="GO" id="GO:0016829">
    <property type="term" value="F:lyase activity"/>
    <property type="evidence" value="ECO:0007669"/>
    <property type="project" value="UniProtKB-KW"/>
</dbReference>
<proteinExistence type="predicted"/>
<feature type="region of interest" description="Disordered" evidence="3">
    <location>
        <begin position="265"/>
        <end position="314"/>
    </location>
</feature>